<dbReference type="InterPro" id="IPR045083">
    <property type="entry name" value="ATP_synth_F0_asu_bact/mt"/>
</dbReference>
<keyword evidence="11" id="KW-1003">Cell membrane</keyword>
<comment type="caution">
    <text evidence="13">The sequence shown here is derived from an EMBL/GenBank/DDBJ whole genome shotgun (WGS) entry which is preliminary data.</text>
</comment>
<sequence>MEALEHLYQKGLIPLNVFGIDLTITNGVITLWLAAVSAFLFFFLSTRRLKQVPAGWQNLAEALILFLRDEVAGQIKRDRDKWLPFLVSIFSFILFCNLIGLIPDMSGVTGNINTTAALAIVVFLVVQIAGIRSQGVIGYFKSIVPPGLPLPITLFMIPIEIVGQLAKPFSLALRLFANMFAGHAVMLMIFALIFVFKSYFILPLPVIGNTAVMAFEIFVAFIQAFIFTYLSAMYIATATEGGH</sequence>
<name>A0A1F4Q3C7_UNCSA</name>
<evidence type="ECO:0000256" key="2">
    <source>
        <dbReference type="ARBA" id="ARBA00006810"/>
    </source>
</evidence>
<keyword evidence="8 11" id="KW-0406">Ion transport</keyword>
<dbReference type="GO" id="GO:0046933">
    <property type="term" value="F:proton-transporting ATP synthase activity, rotational mechanism"/>
    <property type="evidence" value="ECO:0007669"/>
    <property type="project" value="UniProtKB-UniRule"/>
</dbReference>
<dbReference type="NCBIfam" id="TIGR01131">
    <property type="entry name" value="ATP_synt_6_or_A"/>
    <property type="match status" value="1"/>
</dbReference>
<dbReference type="CDD" id="cd00310">
    <property type="entry name" value="ATP-synt_Fo_a_6"/>
    <property type="match status" value="1"/>
</dbReference>
<feature type="transmembrane region" description="Helical" evidence="11">
    <location>
        <begin position="217"/>
        <end position="236"/>
    </location>
</feature>
<organism evidence="13 14">
    <name type="scientific">candidate division WOR-1 bacterium RIFCSPHIGHO2_01_FULL_53_15</name>
    <dbReference type="NCBI Taxonomy" id="1802564"/>
    <lineage>
        <taxon>Bacteria</taxon>
        <taxon>Bacillati</taxon>
        <taxon>Saganbacteria</taxon>
    </lineage>
</organism>
<keyword evidence="10 11" id="KW-0066">ATP synthesis</keyword>
<dbReference type="Gene3D" id="1.20.120.220">
    <property type="entry name" value="ATP synthase, F0 complex, subunit A"/>
    <property type="match status" value="1"/>
</dbReference>
<gene>
    <name evidence="11" type="primary">atpB</name>
    <name evidence="13" type="ORF">A2625_06545</name>
</gene>
<comment type="function">
    <text evidence="11 12">Key component of the proton channel; it plays a direct role in the translocation of protons across the membrane.</text>
</comment>
<dbReference type="SUPFAM" id="SSF81336">
    <property type="entry name" value="F1F0 ATP synthase subunit A"/>
    <property type="match status" value="1"/>
</dbReference>
<keyword evidence="7 11" id="KW-1133">Transmembrane helix</keyword>
<dbReference type="PANTHER" id="PTHR11410">
    <property type="entry name" value="ATP SYNTHASE SUBUNIT A"/>
    <property type="match status" value="1"/>
</dbReference>
<feature type="transmembrane region" description="Helical" evidence="11">
    <location>
        <begin position="24"/>
        <end position="44"/>
    </location>
</feature>
<evidence type="ECO:0000256" key="8">
    <source>
        <dbReference type="ARBA" id="ARBA00023065"/>
    </source>
</evidence>
<keyword evidence="6 11" id="KW-0375">Hydrogen ion transport</keyword>
<comment type="subcellular location">
    <subcellularLocation>
        <location evidence="11 12">Cell membrane</location>
        <topology evidence="11 12">Multi-pass membrane protein</topology>
    </subcellularLocation>
    <subcellularLocation>
        <location evidence="1">Membrane</location>
        <topology evidence="1">Multi-pass membrane protein</topology>
    </subcellularLocation>
</comment>
<keyword evidence="4 11" id="KW-0138">CF(0)</keyword>
<dbReference type="PROSITE" id="PS00449">
    <property type="entry name" value="ATPASE_A"/>
    <property type="match status" value="1"/>
</dbReference>
<comment type="similarity">
    <text evidence="2 11 12">Belongs to the ATPase A chain family.</text>
</comment>
<dbReference type="GO" id="GO:0045259">
    <property type="term" value="C:proton-transporting ATP synthase complex"/>
    <property type="evidence" value="ECO:0007669"/>
    <property type="project" value="UniProtKB-KW"/>
</dbReference>
<evidence type="ECO:0000256" key="11">
    <source>
        <dbReference type="HAMAP-Rule" id="MF_01393"/>
    </source>
</evidence>
<dbReference type="Pfam" id="PF00119">
    <property type="entry name" value="ATP-synt_A"/>
    <property type="match status" value="1"/>
</dbReference>
<evidence type="ECO:0000313" key="13">
    <source>
        <dbReference type="EMBL" id="OGB89752.1"/>
    </source>
</evidence>
<feature type="transmembrane region" description="Helical" evidence="11">
    <location>
        <begin position="82"/>
        <end position="102"/>
    </location>
</feature>
<evidence type="ECO:0000256" key="7">
    <source>
        <dbReference type="ARBA" id="ARBA00022989"/>
    </source>
</evidence>
<proteinExistence type="inferred from homology"/>
<evidence type="ECO:0000256" key="10">
    <source>
        <dbReference type="ARBA" id="ARBA00023310"/>
    </source>
</evidence>
<dbReference type="InterPro" id="IPR023011">
    <property type="entry name" value="ATP_synth_F0_asu_AS"/>
</dbReference>
<evidence type="ECO:0000256" key="1">
    <source>
        <dbReference type="ARBA" id="ARBA00004141"/>
    </source>
</evidence>
<dbReference type="PANTHER" id="PTHR11410:SF0">
    <property type="entry name" value="ATP SYNTHASE SUBUNIT A"/>
    <property type="match status" value="1"/>
</dbReference>
<dbReference type="InterPro" id="IPR035908">
    <property type="entry name" value="F0_ATP_A_sf"/>
</dbReference>
<evidence type="ECO:0000256" key="5">
    <source>
        <dbReference type="ARBA" id="ARBA00022692"/>
    </source>
</evidence>
<keyword evidence="9 11" id="KW-0472">Membrane</keyword>
<evidence type="ECO:0000256" key="4">
    <source>
        <dbReference type="ARBA" id="ARBA00022547"/>
    </source>
</evidence>
<evidence type="ECO:0000313" key="14">
    <source>
        <dbReference type="Proteomes" id="UP000178724"/>
    </source>
</evidence>
<feature type="transmembrane region" description="Helical" evidence="11">
    <location>
        <begin position="114"/>
        <end position="131"/>
    </location>
</feature>
<keyword evidence="3 11" id="KW-0813">Transport</keyword>
<evidence type="ECO:0000256" key="6">
    <source>
        <dbReference type="ARBA" id="ARBA00022781"/>
    </source>
</evidence>
<dbReference type="PRINTS" id="PR00123">
    <property type="entry name" value="ATPASEA"/>
</dbReference>
<dbReference type="InterPro" id="IPR000568">
    <property type="entry name" value="ATP_synth_F0_asu"/>
</dbReference>
<dbReference type="EMBL" id="METM01000021">
    <property type="protein sequence ID" value="OGB89752.1"/>
    <property type="molecule type" value="Genomic_DNA"/>
</dbReference>
<dbReference type="HAMAP" id="MF_01393">
    <property type="entry name" value="ATP_synth_a_bact"/>
    <property type="match status" value="1"/>
</dbReference>
<accession>A0A1F4Q3C7</accession>
<dbReference type="Proteomes" id="UP000178724">
    <property type="component" value="Unassembled WGS sequence"/>
</dbReference>
<feature type="transmembrane region" description="Helical" evidence="11">
    <location>
        <begin position="143"/>
        <end position="163"/>
    </location>
</feature>
<feature type="transmembrane region" description="Helical" evidence="11">
    <location>
        <begin position="175"/>
        <end position="196"/>
    </location>
</feature>
<evidence type="ECO:0000256" key="12">
    <source>
        <dbReference type="RuleBase" id="RU000483"/>
    </source>
</evidence>
<evidence type="ECO:0000256" key="9">
    <source>
        <dbReference type="ARBA" id="ARBA00023136"/>
    </source>
</evidence>
<keyword evidence="5 11" id="KW-0812">Transmembrane</keyword>
<reference evidence="13 14" key="1">
    <citation type="journal article" date="2016" name="Nat. Commun.">
        <title>Thousands of microbial genomes shed light on interconnected biogeochemical processes in an aquifer system.</title>
        <authorList>
            <person name="Anantharaman K."/>
            <person name="Brown C.T."/>
            <person name="Hug L.A."/>
            <person name="Sharon I."/>
            <person name="Castelle C.J."/>
            <person name="Probst A.J."/>
            <person name="Thomas B.C."/>
            <person name="Singh A."/>
            <person name="Wilkins M.J."/>
            <person name="Karaoz U."/>
            <person name="Brodie E.L."/>
            <person name="Williams K.H."/>
            <person name="Hubbard S.S."/>
            <person name="Banfield J.F."/>
        </authorList>
    </citation>
    <scope>NUCLEOTIDE SEQUENCE [LARGE SCALE GENOMIC DNA]</scope>
</reference>
<protein>
    <recommendedName>
        <fullName evidence="11 12">ATP synthase subunit a</fullName>
    </recommendedName>
    <alternativeName>
        <fullName evidence="11">ATP synthase F0 sector subunit a</fullName>
    </alternativeName>
    <alternativeName>
        <fullName evidence="11">F-ATPase subunit 6</fullName>
    </alternativeName>
</protein>
<evidence type="ECO:0000256" key="3">
    <source>
        <dbReference type="ARBA" id="ARBA00022448"/>
    </source>
</evidence>
<dbReference type="GO" id="GO:0005886">
    <property type="term" value="C:plasma membrane"/>
    <property type="evidence" value="ECO:0007669"/>
    <property type="project" value="UniProtKB-SubCell"/>
</dbReference>
<dbReference type="AlphaFoldDB" id="A0A1F4Q3C7"/>